<name>A0A935Q1S4_9PROT</name>
<dbReference type="InterPro" id="IPR035439">
    <property type="entry name" value="UPF0145_dom_sf"/>
</dbReference>
<dbReference type="SUPFAM" id="SSF117782">
    <property type="entry name" value="YbjQ-like"/>
    <property type="match status" value="1"/>
</dbReference>
<dbReference type="EMBL" id="JADJMH010000011">
    <property type="protein sequence ID" value="MBK7675435.1"/>
    <property type="molecule type" value="Genomic_DNA"/>
</dbReference>
<reference evidence="2 3" key="1">
    <citation type="submission" date="2020-10" db="EMBL/GenBank/DDBJ databases">
        <title>Connecting structure to function with the recovery of over 1000 high-quality activated sludge metagenome-assembled genomes encoding full-length rRNA genes using long-read sequencing.</title>
        <authorList>
            <person name="Singleton C.M."/>
            <person name="Petriglieri F."/>
            <person name="Kristensen J.M."/>
            <person name="Kirkegaard R.H."/>
            <person name="Michaelsen T.Y."/>
            <person name="Andersen M.H."/>
            <person name="Karst S.M."/>
            <person name="Dueholm M.S."/>
            <person name="Nielsen P.H."/>
            <person name="Albertsen M."/>
        </authorList>
    </citation>
    <scope>NUCLEOTIDE SEQUENCE [LARGE SCALE GENOMIC DNA]</scope>
    <source>
        <strain evidence="2">EsbW_18-Q3-R4-48_BATAC.285</strain>
    </source>
</reference>
<accession>A0A935Q1S4</accession>
<evidence type="ECO:0000313" key="3">
    <source>
        <dbReference type="Proteomes" id="UP000697998"/>
    </source>
</evidence>
<dbReference type="AlphaFoldDB" id="A0A935Q1S4"/>
<keyword evidence="1" id="KW-0812">Transmembrane</keyword>
<keyword evidence="1" id="KW-0472">Membrane</keyword>
<evidence type="ECO:0000256" key="1">
    <source>
        <dbReference type="SAM" id="Phobius"/>
    </source>
</evidence>
<feature type="transmembrane region" description="Helical" evidence="1">
    <location>
        <begin position="12"/>
        <end position="30"/>
    </location>
</feature>
<proteinExistence type="predicted"/>
<dbReference type="Proteomes" id="UP000697998">
    <property type="component" value="Unassembled WGS sequence"/>
</dbReference>
<gene>
    <name evidence="2" type="ORF">IPJ27_12145</name>
</gene>
<evidence type="ECO:0000313" key="2">
    <source>
        <dbReference type="EMBL" id="MBK7675435.1"/>
    </source>
</evidence>
<keyword evidence="1" id="KW-1133">Transmembrane helix</keyword>
<sequence>MTIAAAATQTNSLFGALPLFALLLAGAALLRWNRRSRTTAVPRIVQLERELDLIKSQILFVTTDTLFGGRIVKTIGYVEFFSETEAASDCEYRIAEKEALFGLAQKAVGIGANAVVGIKKINAHYDQADRSGESRAWHMRGRRSRSIRDRGYETREKLCVTPYSPYHFTLRAFVGSQVAGRQLQLYGRSPYKYRSYNRLTP</sequence>
<organism evidence="2 3">
    <name type="scientific">Candidatus Accumulibacter proximus</name>
    <dbReference type="NCBI Taxonomy" id="2954385"/>
    <lineage>
        <taxon>Bacteria</taxon>
        <taxon>Pseudomonadati</taxon>
        <taxon>Pseudomonadota</taxon>
        <taxon>Betaproteobacteria</taxon>
        <taxon>Candidatus Accumulibacter</taxon>
    </lineage>
</organism>
<protein>
    <submittedName>
        <fullName evidence="2">Uncharacterized protein</fullName>
    </submittedName>
</protein>
<comment type="caution">
    <text evidence="2">The sequence shown here is derived from an EMBL/GenBank/DDBJ whole genome shotgun (WGS) entry which is preliminary data.</text>
</comment>